<protein>
    <recommendedName>
        <fullName evidence="2">Endonuclease/exonuclease/phosphatase domain-containing protein</fullName>
    </recommendedName>
</protein>
<dbReference type="Proteomes" id="UP000466345">
    <property type="component" value="Unassembled WGS sequence"/>
</dbReference>
<organism evidence="3 4">
    <name type="scientific">Streptomyces smaragdinus</name>
    <dbReference type="NCBI Taxonomy" id="2585196"/>
    <lineage>
        <taxon>Bacteria</taxon>
        <taxon>Bacillati</taxon>
        <taxon>Actinomycetota</taxon>
        <taxon>Actinomycetes</taxon>
        <taxon>Kitasatosporales</taxon>
        <taxon>Streptomycetaceae</taxon>
        <taxon>Streptomyces</taxon>
    </lineage>
</organism>
<evidence type="ECO:0000313" key="4">
    <source>
        <dbReference type="Proteomes" id="UP000466345"/>
    </source>
</evidence>
<dbReference type="InterPro" id="IPR051916">
    <property type="entry name" value="GPI-anchor_lipid_remodeler"/>
</dbReference>
<dbReference type="Gene3D" id="3.60.10.10">
    <property type="entry name" value="Endonuclease/exonuclease/phosphatase"/>
    <property type="match status" value="1"/>
</dbReference>
<feature type="domain" description="Endonuclease/exonuclease/phosphatase" evidence="2">
    <location>
        <begin position="37"/>
        <end position="260"/>
    </location>
</feature>
<dbReference type="EMBL" id="WEGJ01000030">
    <property type="protein sequence ID" value="MQY15225.1"/>
    <property type="molecule type" value="Genomic_DNA"/>
</dbReference>
<feature type="chain" id="PRO_5029552246" description="Endonuclease/exonuclease/phosphatase domain-containing protein" evidence="1">
    <location>
        <begin position="29"/>
        <end position="272"/>
    </location>
</feature>
<keyword evidence="1" id="KW-0732">Signal</keyword>
<evidence type="ECO:0000313" key="3">
    <source>
        <dbReference type="EMBL" id="MQY15225.1"/>
    </source>
</evidence>
<feature type="signal peptide" evidence="1">
    <location>
        <begin position="1"/>
        <end position="28"/>
    </location>
</feature>
<proteinExistence type="predicted"/>
<gene>
    <name evidence="3" type="ORF">SRB5_54040</name>
</gene>
<dbReference type="AlphaFoldDB" id="A0A7K0CP21"/>
<sequence>MSRLLLRYLTLLAAVLTGVTLTSVPATASDLPPLRIMTYNIHHGAGLDGVVDLPRIAEVIEDSGAEVVTLQEADRHFGPRSFYADQPAELAALLHMYVVYGANLDLAPLEPGGHRRQYGTAILSRHPIRTWSNTLLPRAPGQEQRGLLTAELLIHGTPLRIATTHLTAGPATERLAQAGQVAALLAHRPATVLTGDFNATPTAPELTPLFRAFHDTWPPSMGPGYTYPTEAPTSRIDFITTTPDLRAQTPAIPRTTASDHLPVTVSLTRAPR</sequence>
<reference evidence="3 4" key="1">
    <citation type="submission" date="2019-10" db="EMBL/GenBank/DDBJ databases">
        <title>Streptomyces smaragdinus sp. nov. and Streptomyces fabii sp. nov., isolated from the gut of fungus growing-termite Macrotermes natalensis.</title>
        <authorList>
            <person name="Schwitalla J."/>
            <person name="Benndorf R."/>
            <person name="Martin K."/>
            <person name="De Beer W."/>
            <person name="Kaster A.-K."/>
            <person name="Vollmers J."/>
            <person name="Poulsen M."/>
            <person name="Beemelmanns C."/>
        </authorList>
    </citation>
    <scope>NUCLEOTIDE SEQUENCE [LARGE SCALE GENOMIC DNA]</scope>
    <source>
        <strain evidence="3 4">RB5</strain>
    </source>
</reference>
<evidence type="ECO:0000256" key="1">
    <source>
        <dbReference type="SAM" id="SignalP"/>
    </source>
</evidence>
<dbReference type="GO" id="GO:0016020">
    <property type="term" value="C:membrane"/>
    <property type="evidence" value="ECO:0007669"/>
    <property type="project" value="GOC"/>
</dbReference>
<dbReference type="SUPFAM" id="SSF56219">
    <property type="entry name" value="DNase I-like"/>
    <property type="match status" value="1"/>
</dbReference>
<dbReference type="RefSeq" id="WP_323378531.1">
    <property type="nucleotide sequence ID" value="NZ_WEGJ01000030.1"/>
</dbReference>
<comment type="caution">
    <text evidence="3">The sequence shown here is derived from an EMBL/GenBank/DDBJ whole genome shotgun (WGS) entry which is preliminary data.</text>
</comment>
<accession>A0A7K0CP21</accession>
<dbReference type="InterPro" id="IPR005135">
    <property type="entry name" value="Endo/exonuclease/phosphatase"/>
</dbReference>
<evidence type="ECO:0000259" key="2">
    <source>
        <dbReference type="Pfam" id="PF03372"/>
    </source>
</evidence>
<dbReference type="PANTHER" id="PTHR14859">
    <property type="entry name" value="CALCOFLUOR WHITE HYPERSENSITIVE PROTEIN PRECURSOR"/>
    <property type="match status" value="1"/>
</dbReference>
<dbReference type="PANTHER" id="PTHR14859:SF15">
    <property type="entry name" value="ENDONUCLEASE_EXONUCLEASE_PHOSPHATASE DOMAIN-CONTAINING PROTEIN"/>
    <property type="match status" value="1"/>
</dbReference>
<dbReference type="InterPro" id="IPR036691">
    <property type="entry name" value="Endo/exonu/phosph_ase_sf"/>
</dbReference>
<dbReference type="Pfam" id="PF03372">
    <property type="entry name" value="Exo_endo_phos"/>
    <property type="match status" value="1"/>
</dbReference>
<dbReference type="GO" id="GO:0006506">
    <property type="term" value="P:GPI anchor biosynthetic process"/>
    <property type="evidence" value="ECO:0007669"/>
    <property type="project" value="TreeGrafter"/>
</dbReference>
<keyword evidence="4" id="KW-1185">Reference proteome</keyword>
<name>A0A7K0CP21_9ACTN</name>
<dbReference type="GO" id="GO:0003824">
    <property type="term" value="F:catalytic activity"/>
    <property type="evidence" value="ECO:0007669"/>
    <property type="project" value="InterPro"/>
</dbReference>